<reference evidence="2" key="1">
    <citation type="submission" date="2016-01" db="EMBL/GenBank/DDBJ databases">
        <authorList>
            <person name="Peeters C."/>
        </authorList>
    </citation>
    <scope>NUCLEOTIDE SEQUENCE</scope>
    <source>
        <strain evidence="2">LMG 29321</strain>
    </source>
</reference>
<dbReference type="Proteomes" id="UP000071859">
    <property type="component" value="Unassembled WGS sequence"/>
</dbReference>
<evidence type="ECO:0000256" key="1">
    <source>
        <dbReference type="SAM" id="MobiDB-lite"/>
    </source>
</evidence>
<comment type="caution">
    <text evidence="2">The sequence shown here is derived from an EMBL/GenBank/DDBJ whole genome shotgun (WGS) entry which is preliminary data.</text>
</comment>
<protein>
    <submittedName>
        <fullName evidence="2">Uncharacterized protein</fullName>
    </submittedName>
</protein>
<dbReference type="AlphaFoldDB" id="A0A158CH85"/>
<dbReference type="RefSeq" id="WP_062607141.1">
    <property type="nucleotide sequence ID" value="NZ_FCOX02000020.1"/>
</dbReference>
<keyword evidence="3" id="KW-1185">Reference proteome</keyword>
<dbReference type="OrthoDB" id="9115164at2"/>
<organism evidence="2 3">
    <name type="scientific">Caballeronia calidae</name>
    <dbReference type="NCBI Taxonomy" id="1777139"/>
    <lineage>
        <taxon>Bacteria</taxon>
        <taxon>Pseudomonadati</taxon>
        <taxon>Pseudomonadota</taxon>
        <taxon>Betaproteobacteria</taxon>
        <taxon>Burkholderiales</taxon>
        <taxon>Burkholderiaceae</taxon>
        <taxon>Caballeronia</taxon>
    </lineage>
</organism>
<evidence type="ECO:0000313" key="3">
    <source>
        <dbReference type="Proteomes" id="UP000071859"/>
    </source>
</evidence>
<feature type="compositionally biased region" description="Acidic residues" evidence="1">
    <location>
        <begin position="97"/>
        <end position="106"/>
    </location>
</feature>
<gene>
    <name evidence="2" type="ORF">AWB78_03933</name>
</gene>
<accession>A0A158CH85</accession>
<evidence type="ECO:0000313" key="2">
    <source>
        <dbReference type="EMBL" id="SAK81640.1"/>
    </source>
</evidence>
<name>A0A158CH85_9BURK</name>
<feature type="region of interest" description="Disordered" evidence="1">
    <location>
        <begin position="83"/>
        <end position="106"/>
    </location>
</feature>
<proteinExistence type="predicted"/>
<dbReference type="EMBL" id="FCOX02000020">
    <property type="protein sequence ID" value="SAK81640.1"/>
    <property type="molecule type" value="Genomic_DNA"/>
</dbReference>
<sequence>MARQLPRFEPVGVDERRVLWVKYRGHRDVQRLLLELAQAHQVMEEIEAYFSSIQKVWAEEDLGQLVAMEKIRLLLVEQGLRQSAPAGLKAAPRRDEPDEPEPALLD</sequence>